<feature type="transmembrane region" description="Helical" evidence="1">
    <location>
        <begin position="115"/>
        <end position="135"/>
    </location>
</feature>
<evidence type="ECO:0000313" key="2">
    <source>
        <dbReference type="EMBL" id="MFC3197694.1"/>
    </source>
</evidence>
<feature type="transmembrane region" description="Helical" evidence="1">
    <location>
        <begin position="267"/>
        <end position="286"/>
    </location>
</feature>
<reference evidence="3" key="1">
    <citation type="journal article" date="2019" name="Int. J. Syst. Evol. Microbiol.">
        <title>The Global Catalogue of Microorganisms (GCM) 10K type strain sequencing project: providing services to taxonomists for standard genome sequencing and annotation.</title>
        <authorList>
            <consortium name="The Broad Institute Genomics Platform"/>
            <consortium name="The Broad Institute Genome Sequencing Center for Infectious Disease"/>
            <person name="Wu L."/>
            <person name="Ma J."/>
        </authorList>
    </citation>
    <scope>NUCLEOTIDE SEQUENCE [LARGE SCALE GENOMIC DNA]</scope>
    <source>
        <strain evidence="3">KCTC 52416</strain>
    </source>
</reference>
<accession>A0ABV7JI84</accession>
<dbReference type="Proteomes" id="UP001595526">
    <property type="component" value="Unassembled WGS sequence"/>
</dbReference>
<sequence>MIEKSSRNPWLLVKAIGFRSVTIFFILYIFPFPLTLISAFEPITQLYSDGCKSLVVWVADHVLLLSKPIVLFDSDIGDKVFDFVFLFTVTLISLLTATIWSILDRKNAKHEIVRHWLLVIVRYYLATAMVFYGTAKIFHLQMPPPTLFELVQPFGDKTPMGLAWSYIGFSAGFSAFVGWVELLGGLLLFFRKTSTLGALVVATVMLNVVVMNLAFEIPVKLYSSLLLLMAIFLIQPDMDRLTRVLLLNKLAQPRLYREYLIARWQRITALVVKIVFIASVLIGNIASCFERVQKHGKNRAVSPLYGIYDTERFILNGDTLAPITTDSKRWQQLIMDFPDHAHIKFMNDSVVYCPIQWNIRDRKIVLSPGHPNEKSIFAYKRLLKSLQLEGTIGSDSVKITLRERDLKSFNLINTEFRWIQEY</sequence>
<proteinExistence type="predicted"/>
<dbReference type="EMBL" id="JBHRTA010000029">
    <property type="protein sequence ID" value="MFC3197694.1"/>
    <property type="molecule type" value="Genomic_DNA"/>
</dbReference>
<feature type="transmembrane region" description="Helical" evidence="1">
    <location>
        <begin position="21"/>
        <end position="40"/>
    </location>
</feature>
<name>A0ABV7JI84_9SPHI</name>
<organism evidence="2 3">
    <name type="scientific">Parapedobacter deserti</name>
    <dbReference type="NCBI Taxonomy" id="1912957"/>
    <lineage>
        <taxon>Bacteria</taxon>
        <taxon>Pseudomonadati</taxon>
        <taxon>Bacteroidota</taxon>
        <taxon>Sphingobacteriia</taxon>
        <taxon>Sphingobacteriales</taxon>
        <taxon>Sphingobacteriaceae</taxon>
        <taxon>Parapedobacter</taxon>
    </lineage>
</organism>
<evidence type="ECO:0000256" key="1">
    <source>
        <dbReference type="SAM" id="Phobius"/>
    </source>
</evidence>
<feature type="transmembrane region" description="Helical" evidence="1">
    <location>
        <begin position="163"/>
        <end position="189"/>
    </location>
</feature>
<keyword evidence="1" id="KW-1133">Transmembrane helix</keyword>
<feature type="transmembrane region" description="Helical" evidence="1">
    <location>
        <begin position="196"/>
        <end position="215"/>
    </location>
</feature>
<keyword evidence="1" id="KW-0812">Transmembrane</keyword>
<gene>
    <name evidence="2" type="ORF">ACFOET_08725</name>
</gene>
<comment type="caution">
    <text evidence="2">The sequence shown here is derived from an EMBL/GenBank/DDBJ whole genome shotgun (WGS) entry which is preliminary data.</text>
</comment>
<keyword evidence="1" id="KW-0472">Membrane</keyword>
<evidence type="ECO:0000313" key="3">
    <source>
        <dbReference type="Proteomes" id="UP001595526"/>
    </source>
</evidence>
<keyword evidence="3" id="KW-1185">Reference proteome</keyword>
<feature type="transmembrane region" description="Helical" evidence="1">
    <location>
        <begin position="83"/>
        <end position="103"/>
    </location>
</feature>
<protein>
    <recommendedName>
        <fullName evidence="4">DoxX family protein</fullName>
    </recommendedName>
</protein>
<dbReference type="RefSeq" id="WP_379021629.1">
    <property type="nucleotide sequence ID" value="NZ_JBHRTA010000029.1"/>
</dbReference>
<evidence type="ECO:0008006" key="4">
    <source>
        <dbReference type="Google" id="ProtNLM"/>
    </source>
</evidence>